<comment type="catalytic activity">
    <reaction evidence="9">
        <text>2 a Fe(II)-siderophore + NADP(+) + H(+) = 2 a Fe(III)-siderophore + NADPH</text>
        <dbReference type="Rhea" id="RHEA:28795"/>
        <dbReference type="Rhea" id="RHEA-COMP:11342"/>
        <dbReference type="Rhea" id="RHEA-COMP:11344"/>
        <dbReference type="ChEBI" id="CHEBI:15378"/>
        <dbReference type="ChEBI" id="CHEBI:29033"/>
        <dbReference type="ChEBI" id="CHEBI:29034"/>
        <dbReference type="ChEBI" id="CHEBI:57783"/>
        <dbReference type="ChEBI" id="CHEBI:58349"/>
        <dbReference type="EC" id="1.16.1.9"/>
    </reaction>
</comment>
<dbReference type="EC" id="1.16.1.9" evidence="2"/>
<evidence type="ECO:0000313" key="13">
    <source>
        <dbReference type="Proteomes" id="UP000053259"/>
    </source>
</evidence>
<dbReference type="PANTHER" id="PTHR32361:SF26">
    <property type="entry name" value="FAD-BINDING 8 DOMAIN-CONTAINING PROTEIN-RELATED"/>
    <property type="match status" value="1"/>
</dbReference>
<dbReference type="VEuPathDB" id="FungiDB:PV09_09595"/>
<accession>A0A0D1ZX49</accession>
<dbReference type="GO" id="GO:0006879">
    <property type="term" value="P:intracellular iron ion homeostasis"/>
    <property type="evidence" value="ECO:0007669"/>
    <property type="project" value="TreeGrafter"/>
</dbReference>
<dbReference type="InterPro" id="IPR039261">
    <property type="entry name" value="FNR_nucleotide-bd"/>
</dbReference>
<feature type="transmembrane region" description="Helical" evidence="10">
    <location>
        <begin position="6"/>
        <end position="24"/>
    </location>
</feature>
<feature type="transmembrane region" description="Helical" evidence="10">
    <location>
        <begin position="44"/>
        <end position="65"/>
    </location>
</feature>
<dbReference type="Gene3D" id="2.40.30.10">
    <property type="entry name" value="Translation factors"/>
    <property type="match status" value="1"/>
</dbReference>
<dbReference type="GO" id="GO:0015677">
    <property type="term" value="P:copper ion import"/>
    <property type="evidence" value="ECO:0007669"/>
    <property type="project" value="TreeGrafter"/>
</dbReference>
<feature type="transmembrane region" description="Helical" evidence="10">
    <location>
        <begin position="217"/>
        <end position="239"/>
    </location>
</feature>
<proteinExistence type="predicted"/>
<dbReference type="InterPro" id="IPR051410">
    <property type="entry name" value="Ferric/Cupric_Reductase"/>
</dbReference>
<feature type="domain" description="FAD-binding FR-type" evidence="11">
    <location>
        <begin position="254"/>
        <end position="367"/>
    </location>
</feature>
<evidence type="ECO:0000256" key="1">
    <source>
        <dbReference type="ARBA" id="ARBA00004651"/>
    </source>
</evidence>
<gene>
    <name evidence="12" type="ORF">PV09_09595</name>
</gene>
<evidence type="ECO:0000256" key="8">
    <source>
        <dbReference type="ARBA" id="ARBA00023136"/>
    </source>
</evidence>
<evidence type="ECO:0000256" key="3">
    <source>
        <dbReference type="ARBA" id="ARBA00022448"/>
    </source>
</evidence>
<dbReference type="PANTHER" id="PTHR32361">
    <property type="entry name" value="FERRIC/CUPRIC REDUCTASE TRANSMEMBRANE COMPONENT"/>
    <property type="match status" value="1"/>
</dbReference>
<dbReference type="GO" id="GO:0006826">
    <property type="term" value="P:iron ion transport"/>
    <property type="evidence" value="ECO:0007669"/>
    <property type="project" value="TreeGrafter"/>
</dbReference>
<evidence type="ECO:0000256" key="5">
    <source>
        <dbReference type="ARBA" id="ARBA00022692"/>
    </source>
</evidence>
<feature type="transmembrane region" description="Helical" evidence="10">
    <location>
        <begin position="158"/>
        <end position="177"/>
    </location>
</feature>
<dbReference type="InParanoid" id="A0A0D1ZX49"/>
<evidence type="ECO:0000259" key="11">
    <source>
        <dbReference type="PROSITE" id="PS51384"/>
    </source>
</evidence>
<dbReference type="Pfam" id="PF01794">
    <property type="entry name" value="Ferric_reduct"/>
    <property type="match status" value="1"/>
</dbReference>
<protein>
    <recommendedName>
        <fullName evidence="2">ferric-chelate reductase (NADPH)</fullName>
        <ecNumber evidence="2">1.16.1.9</ecNumber>
    </recommendedName>
</protein>
<dbReference type="OrthoDB" id="4494341at2759"/>
<dbReference type="HOGENOM" id="CLU_010365_8_1_1"/>
<dbReference type="GO" id="GO:0052851">
    <property type="term" value="F:ferric-chelate reductase (NADPH) activity"/>
    <property type="evidence" value="ECO:0007669"/>
    <property type="project" value="UniProtKB-EC"/>
</dbReference>
<dbReference type="InterPro" id="IPR013130">
    <property type="entry name" value="Fe3_Rdtase_TM_dom"/>
</dbReference>
<organism evidence="12 13">
    <name type="scientific">Verruconis gallopava</name>
    <dbReference type="NCBI Taxonomy" id="253628"/>
    <lineage>
        <taxon>Eukaryota</taxon>
        <taxon>Fungi</taxon>
        <taxon>Dikarya</taxon>
        <taxon>Ascomycota</taxon>
        <taxon>Pezizomycotina</taxon>
        <taxon>Dothideomycetes</taxon>
        <taxon>Pleosporomycetidae</taxon>
        <taxon>Venturiales</taxon>
        <taxon>Sympoventuriaceae</taxon>
        <taxon>Verruconis</taxon>
    </lineage>
</organism>
<dbReference type="Proteomes" id="UP000053259">
    <property type="component" value="Unassembled WGS sequence"/>
</dbReference>
<keyword evidence="13" id="KW-1185">Reference proteome</keyword>
<evidence type="ECO:0000256" key="6">
    <source>
        <dbReference type="ARBA" id="ARBA00022989"/>
    </source>
</evidence>
<evidence type="ECO:0000256" key="9">
    <source>
        <dbReference type="ARBA" id="ARBA00048483"/>
    </source>
</evidence>
<dbReference type="InterPro" id="IPR013112">
    <property type="entry name" value="FAD-bd_8"/>
</dbReference>
<evidence type="ECO:0000313" key="12">
    <source>
        <dbReference type="EMBL" id="KIV98619.1"/>
    </source>
</evidence>
<dbReference type="CDD" id="cd06186">
    <property type="entry name" value="NOX_Duox_like_FAD_NADP"/>
    <property type="match status" value="1"/>
</dbReference>
<dbReference type="GeneID" id="27317568"/>
<dbReference type="InterPro" id="IPR017927">
    <property type="entry name" value="FAD-bd_FR_type"/>
</dbReference>
<dbReference type="RefSeq" id="XP_016208489.1">
    <property type="nucleotide sequence ID" value="XM_016363682.1"/>
</dbReference>
<keyword evidence="8 10" id="KW-0472">Membrane</keyword>
<dbReference type="PROSITE" id="PS51384">
    <property type="entry name" value="FAD_FR"/>
    <property type="match status" value="1"/>
</dbReference>
<evidence type="ECO:0000256" key="4">
    <source>
        <dbReference type="ARBA" id="ARBA00022475"/>
    </source>
</evidence>
<evidence type="ECO:0000256" key="10">
    <source>
        <dbReference type="SAM" id="Phobius"/>
    </source>
</evidence>
<sequence>MNTVIWYLVALGAFIMVVLLVAGLAKFAPRNITIIGTKFFRHTLCYLALYFFVVFVIVNLLYLAFGIGDKASFGQRCARAAIFNFIPLSAGGDMNPLANTLHLRLDTYARAHRWIGRVAIFEGFTHVVVASIQHQPDMHVLSNVAGLVVSVFPIEMNAAQFVQAVTILTLMLCSLLLRRKAFEIFLTSHWLLAVILIIANLIHIHVSTQTILLVPNIFLLMAICIHSLIALLRLCFIIFRNLSAGSWRNEASVDTCVFAHNVGNDVANIVCADAAHVLIRLVRPWDYKPGQYVYLRVGTQSHPFYFFKCDTKEDENFIILLIQRRNGFTKHILGADKYLENINEKSTKGQAIQKVIIEGPYGHGAKLDEYDKVLFFATGVGISGELAYIEGLLPEVSVGKVTQVVVFWEIETEIQSSWTANHMNKLIKKDKFQVLKLYLFIIKPINPEKKGKSEIKGRSGLHNVFFTRMDIDHCLMEIGENNQVALFLATDQSMNRKIRKKASKLGFRSSDIYELEFYPSVNKLKNRSHEGYGHKCL</sequence>
<dbReference type="SUPFAM" id="SSF52343">
    <property type="entry name" value="Ferredoxin reductase-like, C-terminal NADP-linked domain"/>
    <property type="match status" value="1"/>
</dbReference>
<evidence type="ECO:0000256" key="2">
    <source>
        <dbReference type="ARBA" id="ARBA00012668"/>
    </source>
</evidence>
<dbReference type="AlphaFoldDB" id="A0A0D1ZX49"/>
<keyword evidence="7" id="KW-0406">Ion transport</keyword>
<dbReference type="Pfam" id="PF08022">
    <property type="entry name" value="FAD_binding_8"/>
    <property type="match status" value="1"/>
</dbReference>
<keyword evidence="6 10" id="KW-1133">Transmembrane helix</keyword>
<name>A0A0D1ZX49_9PEZI</name>
<dbReference type="EMBL" id="KN847616">
    <property type="protein sequence ID" value="KIV98619.1"/>
    <property type="molecule type" value="Genomic_DNA"/>
</dbReference>
<reference evidence="12 13" key="1">
    <citation type="submission" date="2015-01" db="EMBL/GenBank/DDBJ databases">
        <title>The Genome Sequence of Ochroconis gallopava CBS43764.</title>
        <authorList>
            <consortium name="The Broad Institute Genomics Platform"/>
            <person name="Cuomo C."/>
            <person name="de Hoog S."/>
            <person name="Gorbushina A."/>
            <person name="Stielow B."/>
            <person name="Teixiera M."/>
            <person name="Abouelleil A."/>
            <person name="Chapman S.B."/>
            <person name="Priest M."/>
            <person name="Young S.K."/>
            <person name="Wortman J."/>
            <person name="Nusbaum C."/>
            <person name="Birren B."/>
        </authorList>
    </citation>
    <scope>NUCLEOTIDE SEQUENCE [LARGE SCALE GENOMIC DNA]</scope>
    <source>
        <strain evidence="12 13">CBS 43764</strain>
    </source>
</reference>
<feature type="transmembrane region" description="Helical" evidence="10">
    <location>
        <begin position="184"/>
        <end position="205"/>
    </location>
</feature>
<dbReference type="SUPFAM" id="SSF63380">
    <property type="entry name" value="Riboflavin synthase domain-like"/>
    <property type="match status" value="1"/>
</dbReference>
<dbReference type="GO" id="GO:0005886">
    <property type="term" value="C:plasma membrane"/>
    <property type="evidence" value="ECO:0007669"/>
    <property type="project" value="UniProtKB-SubCell"/>
</dbReference>
<keyword evidence="3" id="KW-0813">Transport</keyword>
<dbReference type="Gene3D" id="3.40.50.80">
    <property type="entry name" value="Nucleotide-binding domain of ferredoxin-NADP reductase (FNR) module"/>
    <property type="match status" value="1"/>
</dbReference>
<keyword evidence="4" id="KW-1003">Cell membrane</keyword>
<keyword evidence="5 10" id="KW-0812">Transmembrane</keyword>
<comment type="subcellular location">
    <subcellularLocation>
        <location evidence="1">Cell membrane</location>
        <topology evidence="1">Multi-pass membrane protein</topology>
    </subcellularLocation>
</comment>
<evidence type="ECO:0000256" key="7">
    <source>
        <dbReference type="ARBA" id="ARBA00023065"/>
    </source>
</evidence>
<dbReference type="InterPro" id="IPR017938">
    <property type="entry name" value="Riboflavin_synthase-like_b-brl"/>
</dbReference>
<dbReference type="STRING" id="253628.A0A0D1ZX49"/>